<dbReference type="InterPro" id="IPR027589">
    <property type="entry name" value="Choice_anch_B"/>
</dbReference>
<reference evidence="3 4" key="1">
    <citation type="journal article" date="2019" name="Nat. Microbiol.">
        <title>Mediterranean grassland soil C-N compound turnover is dependent on rainfall and depth, and is mediated by genomically divergent microorganisms.</title>
        <authorList>
            <person name="Diamond S."/>
            <person name="Andeer P.F."/>
            <person name="Li Z."/>
            <person name="Crits-Christoph A."/>
            <person name="Burstein D."/>
            <person name="Anantharaman K."/>
            <person name="Lane K.R."/>
            <person name="Thomas B.C."/>
            <person name="Pan C."/>
            <person name="Northen T.R."/>
            <person name="Banfield J.F."/>
        </authorList>
    </citation>
    <scope>NUCLEOTIDE SEQUENCE [LARGE SCALE GENOMIC DNA]</scope>
    <source>
        <strain evidence="3">WS_8</strain>
    </source>
</reference>
<dbReference type="PANTHER" id="PTHR38787:SF3">
    <property type="entry name" value="REGULATORY P DOMAIN-CONTAINING PROTEIN"/>
    <property type="match status" value="1"/>
</dbReference>
<dbReference type="Pfam" id="PF13860">
    <property type="entry name" value="FlgD_ig"/>
    <property type="match status" value="1"/>
</dbReference>
<dbReference type="Pfam" id="PF08309">
    <property type="entry name" value="LVIVD"/>
    <property type="match status" value="1"/>
</dbReference>
<protein>
    <submittedName>
        <fullName evidence="3">Choice-of-anchor B family protein</fullName>
    </submittedName>
</protein>
<dbReference type="AlphaFoldDB" id="A0A538TLG1"/>
<dbReference type="InterPro" id="IPR008969">
    <property type="entry name" value="CarboxyPept-like_regulatory"/>
</dbReference>
<dbReference type="Proteomes" id="UP000316609">
    <property type="component" value="Unassembled WGS sequence"/>
</dbReference>
<dbReference type="PANTHER" id="PTHR38787">
    <property type="entry name" value="REGULATORY P DOMAIN-CONTAINING PROTEIN"/>
    <property type="match status" value="1"/>
</dbReference>
<dbReference type="GO" id="GO:0005576">
    <property type="term" value="C:extracellular region"/>
    <property type="evidence" value="ECO:0007669"/>
    <property type="project" value="TreeGrafter"/>
</dbReference>
<evidence type="ECO:0000256" key="1">
    <source>
        <dbReference type="SAM" id="SignalP"/>
    </source>
</evidence>
<keyword evidence="1" id="KW-0732">Signal</keyword>
<dbReference type="EMBL" id="VBOY01000086">
    <property type="protein sequence ID" value="TMQ64450.1"/>
    <property type="molecule type" value="Genomic_DNA"/>
</dbReference>
<dbReference type="InterPro" id="IPR025965">
    <property type="entry name" value="FlgD/Vpr_Ig-like"/>
</dbReference>
<dbReference type="NCBIfam" id="TIGR04312">
    <property type="entry name" value="choice_anch_B"/>
    <property type="match status" value="1"/>
</dbReference>
<sequence length="846" mass="90296">MRFPRPAPWAALPLAWLAVAPSALAQIPMRNMTLKSHFDDYPSPSGGTNYSACWSYIHSDGREYAVIGAGGGTAIYNVTNPGNAYRVGFIPGPNSPWREMKSYRNWIYVVSEGGGTGEGLQIIRMTDPEHPVLAATYTATFHLAHTVSVDTARALLVCNGTRLNLGGGNGYSQSGMRILSIANPEAPVERSYWPAIALPIPDSLYVHDCVMVGNRLYASSVYSGILRVLDVTDTAAPTQITSWTYPGAFTHNSWPDASGNWLYVTDEVNGQLLKIFNISNLASPVLFNGFTPNPAAIVHNAHVKGSELYLSSYTEGVRILDASDPGHPAEFAWADSWPGPSGWYNGVWEVCPYFPSGTVIASDRTTGLYVYRPIRHYGVLRAQVIDGGTNQPIAKTRVFLDGSADSLATALDGIGAFAPNPGSHTLTAHRFGYENAMATASVGVGSNQTLNLVLKPKPTGSLSGVVRDAGTLSPLSDAEVTLDYTPLHAHTDAAGQYAFPSVPADAYRVEVHRAGYVPLTFNRDIAPTANTLDVLLVPVSSYDALETPTPWVVGATGDQATSGIWVRVDPLGTGTAAAAPALGLARASRNGAPLAHEEKGFTTGPVQPEDDNTPAPGTMCFVTGQGTSSALVDENDVDGGRTSLTTPPLDGTGMSIPTIGYWRWFYSNGDGERHWLAVLISGDGTTWVPVDTTRGVWNEWQEKTIRIADYVAPSDQVRLRFQAADFGGYIVEAGIDDLTLFDAGGPTGFPLPPPPTRLAFAAPRPNPARGAVELTLETGGGALTVEILDLAGRRVRTLFQGPAPPGTLRLPWRGTDDHGRRLGAGLYFARARTGGEESVTRFAFVP</sequence>
<dbReference type="Pfam" id="PF13620">
    <property type="entry name" value="CarboxypepD_reg"/>
    <property type="match status" value="1"/>
</dbReference>
<evidence type="ECO:0000259" key="2">
    <source>
        <dbReference type="Pfam" id="PF13860"/>
    </source>
</evidence>
<dbReference type="SUPFAM" id="SSF49464">
    <property type="entry name" value="Carboxypeptidase regulatory domain-like"/>
    <property type="match status" value="2"/>
</dbReference>
<name>A0A538TLG1_UNCEI</name>
<dbReference type="InterPro" id="IPR013211">
    <property type="entry name" value="LVIVD"/>
</dbReference>
<gene>
    <name evidence="3" type="ORF">E6K78_09190</name>
</gene>
<dbReference type="Gene3D" id="2.60.40.1120">
    <property type="entry name" value="Carboxypeptidase-like, regulatory domain"/>
    <property type="match status" value="2"/>
</dbReference>
<feature type="chain" id="PRO_5022229988" evidence="1">
    <location>
        <begin position="26"/>
        <end position="846"/>
    </location>
</feature>
<feature type="signal peptide" evidence="1">
    <location>
        <begin position="1"/>
        <end position="25"/>
    </location>
</feature>
<accession>A0A538TLG1</accession>
<evidence type="ECO:0000313" key="3">
    <source>
        <dbReference type="EMBL" id="TMQ64450.1"/>
    </source>
</evidence>
<evidence type="ECO:0000313" key="4">
    <source>
        <dbReference type="Proteomes" id="UP000316609"/>
    </source>
</evidence>
<dbReference type="Gene3D" id="2.60.40.4070">
    <property type="match status" value="1"/>
</dbReference>
<proteinExistence type="predicted"/>
<organism evidence="3 4">
    <name type="scientific">Eiseniibacteriota bacterium</name>
    <dbReference type="NCBI Taxonomy" id="2212470"/>
    <lineage>
        <taxon>Bacteria</taxon>
        <taxon>Candidatus Eiseniibacteriota</taxon>
    </lineage>
</organism>
<feature type="domain" description="FlgD/Vpr Ig-like" evidence="2">
    <location>
        <begin position="768"/>
        <end position="828"/>
    </location>
</feature>
<dbReference type="SUPFAM" id="SSF101908">
    <property type="entry name" value="Putative isomerase YbhE"/>
    <property type="match status" value="1"/>
</dbReference>
<comment type="caution">
    <text evidence="3">The sequence shown here is derived from an EMBL/GenBank/DDBJ whole genome shotgun (WGS) entry which is preliminary data.</text>
</comment>